<organism evidence="2 3">
    <name type="scientific">Streptomyces graminearus</name>
    <dbReference type="NCBI Taxonomy" id="284030"/>
    <lineage>
        <taxon>Bacteria</taxon>
        <taxon>Bacillati</taxon>
        <taxon>Actinomycetota</taxon>
        <taxon>Actinomycetes</taxon>
        <taxon>Kitasatosporales</taxon>
        <taxon>Streptomycetaceae</taxon>
        <taxon>Streptomyces</taxon>
    </lineage>
</organism>
<evidence type="ECO:0000313" key="2">
    <source>
        <dbReference type="EMBL" id="GAA2466101.1"/>
    </source>
</evidence>
<evidence type="ECO:0008006" key="4">
    <source>
        <dbReference type="Google" id="ProtNLM"/>
    </source>
</evidence>
<name>A0ABP5XXT0_9ACTN</name>
<evidence type="ECO:0000313" key="3">
    <source>
        <dbReference type="Proteomes" id="UP001501721"/>
    </source>
</evidence>
<proteinExistence type="predicted"/>
<sequence>MTARLGRTWLIIGVPTMAIWAGRPDAEGREEGEEEEDKRTHSFLVYGERGTADRRADGTRSSWRTR</sequence>
<feature type="region of interest" description="Disordered" evidence="1">
    <location>
        <begin position="22"/>
        <end position="66"/>
    </location>
</feature>
<accession>A0ABP5XXT0</accession>
<comment type="caution">
    <text evidence="2">The sequence shown here is derived from an EMBL/GenBank/DDBJ whole genome shotgun (WGS) entry which is preliminary data.</text>
</comment>
<gene>
    <name evidence="2" type="ORF">GCM10010422_03620</name>
</gene>
<dbReference type="Proteomes" id="UP001501721">
    <property type="component" value="Unassembled WGS sequence"/>
</dbReference>
<keyword evidence="3" id="KW-1185">Reference proteome</keyword>
<protein>
    <recommendedName>
        <fullName evidence="4">Secreted protein</fullName>
    </recommendedName>
</protein>
<dbReference type="EMBL" id="BAAATL010000001">
    <property type="protein sequence ID" value="GAA2466101.1"/>
    <property type="molecule type" value="Genomic_DNA"/>
</dbReference>
<reference evidence="3" key="1">
    <citation type="journal article" date="2019" name="Int. J. Syst. Evol. Microbiol.">
        <title>The Global Catalogue of Microorganisms (GCM) 10K type strain sequencing project: providing services to taxonomists for standard genome sequencing and annotation.</title>
        <authorList>
            <consortium name="The Broad Institute Genomics Platform"/>
            <consortium name="The Broad Institute Genome Sequencing Center for Infectious Disease"/>
            <person name="Wu L."/>
            <person name="Ma J."/>
        </authorList>
    </citation>
    <scope>NUCLEOTIDE SEQUENCE [LARGE SCALE GENOMIC DNA]</scope>
    <source>
        <strain evidence="3">JCM 6923</strain>
    </source>
</reference>
<evidence type="ECO:0000256" key="1">
    <source>
        <dbReference type="SAM" id="MobiDB-lite"/>
    </source>
</evidence>